<dbReference type="PRINTS" id="PR00992">
    <property type="entry name" value="ALARACEMASE"/>
</dbReference>
<dbReference type="CDD" id="cd00430">
    <property type="entry name" value="PLPDE_III_AR"/>
    <property type="match status" value="1"/>
</dbReference>
<proteinExistence type="inferred from homology"/>
<evidence type="ECO:0000256" key="3">
    <source>
        <dbReference type="ARBA" id="ARBA00023235"/>
    </source>
</evidence>
<evidence type="ECO:0000256" key="6">
    <source>
        <dbReference type="PIRSR" id="PIRSR600821-52"/>
    </source>
</evidence>
<comment type="pathway">
    <text evidence="4">Amino-acid biosynthesis; D-alanine biosynthesis; D-alanine from L-alanine: step 1/1.</text>
</comment>
<dbReference type="EMBL" id="SLXT01000006">
    <property type="protein sequence ID" value="TCP65205.1"/>
    <property type="molecule type" value="Genomic_DNA"/>
</dbReference>
<dbReference type="EC" id="5.1.1.1" evidence="4"/>
<organism evidence="8 9">
    <name type="scientific">Heliophilum fasciatum</name>
    <dbReference type="NCBI Taxonomy" id="35700"/>
    <lineage>
        <taxon>Bacteria</taxon>
        <taxon>Bacillati</taxon>
        <taxon>Bacillota</taxon>
        <taxon>Clostridia</taxon>
        <taxon>Eubacteriales</taxon>
        <taxon>Heliobacteriaceae</taxon>
        <taxon>Heliophilum</taxon>
    </lineage>
</organism>
<feature type="domain" description="Alanine racemase C-terminal" evidence="7">
    <location>
        <begin position="266"/>
        <end position="396"/>
    </location>
</feature>
<dbReference type="PANTHER" id="PTHR30511:SF0">
    <property type="entry name" value="ALANINE RACEMASE, CATABOLIC-RELATED"/>
    <property type="match status" value="1"/>
</dbReference>
<dbReference type="GO" id="GO:0008784">
    <property type="term" value="F:alanine racemase activity"/>
    <property type="evidence" value="ECO:0007669"/>
    <property type="project" value="UniProtKB-UniRule"/>
</dbReference>
<dbReference type="GO" id="GO:0005829">
    <property type="term" value="C:cytosol"/>
    <property type="evidence" value="ECO:0007669"/>
    <property type="project" value="TreeGrafter"/>
</dbReference>
<dbReference type="SUPFAM" id="SSF50621">
    <property type="entry name" value="Alanine racemase C-terminal domain-like"/>
    <property type="match status" value="1"/>
</dbReference>
<feature type="binding site" evidence="4 6">
    <location>
        <position position="360"/>
    </location>
    <ligand>
        <name>substrate</name>
    </ligand>
</feature>
<feature type="modified residue" description="N6-(pyridoxal phosphate)lysine" evidence="4 5">
    <location>
        <position position="59"/>
    </location>
</feature>
<dbReference type="InterPro" id="IPR001608">
    <property type="entry name" value="Ala_racemase_N"/>
</dbReference>
<dbReference type="RefSeq" id="WP_165876324.1">
    <property type="nucleotide sequence ID" value="NZ_JAOQNU010000006.1"/>
</dbReference>
<dbReference type="SMART" id="SM01005">
    <property type="entry name" value="Ala_racemase_C"/>
    <property type="match status" value="1"/>
</dbReference>
<dbReference type="InterPro" id="IPR020622">
    <property type="entry name" value="Ala_racemase_pyridoxalP-BS"/>
</dbReference>
<comment type="function">
    <text evidence="4">Catalyzes the interconversion of L-alanine and D-alanine. May also act on other amino acids.</text>
</comment>
<evidence type="ECO:0000313" key="9">
    <source>
        <dbReference type="Proteomes" id="UP000294813"/>
    </source>
</evidence>
<dbReference type="Gene3D" id="2.40.37.10">
    <property type="entry name" value="Lyase, Ornithine Decarboxylase, Chain A, domain 1"/>
    <property type="match status" value="1"/>
</dbReference>
<comment type="cofactor">
    <cofactor evidence="1 4 5">
        <name>pyridoxal 5'-phosphate</name>
        <dbReference type="ChEBI" id="CHEBI:597326"/>
    </cofactor>
</comment>
<dbReference type="PANTHER" id="PTHR30511">
    <property type="entry name" value="ALANINE RACEMASE"/>
    <property type="match status" value="1"/>
</dbReference>
<accession>A0A4R2S1J0</accession>
<keyword evidence="9" id="KW-1185">Reference proteome</keyword>
<dbReference type="UniPathway" id="UPA00042">
    <property type="reaction ID" value="UER00497"/>
</dbReference>
<dbReference type="InterPro" id="IPR011079">
    <property type="entry name" value="Ala_racemase_C"/>
</dbReference>
<dbReference type="Proteomes" id="UP000294813">
    <property type="component" value="Unassembled WGS sequence"/>
</dbReference>
<dbReference type="InterPro" id="IPR000821">
    <property type="entry name" value="Ala_racemase"/>
</dbReference>
<dbReference type="InterPro" id="IPR009006">
    <property type="entry name" value="Ala_racemase/Decarboxylase_C"/>
</dbReference>
<keyword evidence="2 4" id="KW-0663">Pyridoxal phosphate</keyword>
<reference evidence="8 9" key="1">
    <citation type="submission" date="2019-03" db="EMBL/GenBank/DDBJ databases">
        <title>Genomic Encyclopedia of Type Strains, Phase IV (KMG-IV): sequencing the most valuable type-strain genomes for metagenomic binning, comparative biology and taxonomic classification.</title>
        <authorList>
            <person name="Goeker M."/>
        </authorList>
    </citation>
    <scope>NUCLEOTIDE SEQUENCE [LARGE SCALE GENOMIC DNA]</scope>
    <source>
        <strain evidence="8 9">DSM 11170</strain>
    </source>
</reference>
<protein>
    <recommendedName>
        <fullName evidence="4">Alanine racemase</fullName>
        <ecNumber evidence="4">5.1.1.1</ecNumber>
    </recommendedName>
</protein>
<comment type="catalytic activity">
    <reaction evidence="4">
        <text>L-alanine = D-alanine</text>
        <dbReference type="Rhea" id="RHEA:20249"/>
        <dbReference type="ChEBI" id="CHEBI:57416"/>
        <dbReference type="ChEBI" id="CHEBI:57972"/>
        <dbReference type="EC" id="5.1.1.1"/>
    </reaction>
</comment>
<dbReference type="SUPFAM" id="SSF51419">
    <property type="entry name" value="PLP-binding barrel"/>
    <property type="match status" value="1"/>
</dbReference>
<sequence length="410" mass="43763">MQAIEQRAGDQPVTPRAALDDVTGALAAWVEVDLDAIAHNARAVRRHIGAETIFYAVVKANAYGCGAVACARTLLEAGADRLAVTHVVEGRELRRHGIEAPILVMGPTLPGEMDALVAADLTPAISTVEAAEALRQAVQAQSKANYPVQIKVETGLGRTGVTPEQAPSLVQAILVMEELVIEGAFTHLATAATGDPAWVHHQARQFEQALRAMEAAGAVLPIVHLANSAATLAYPEYRWTAVRVGTLLYGQSPLAGGSAMIDVRDPWRLKARIAHVADVPAGHGVGYGRAFVTSRPTTVAVVPVGYVDGWQLEPVSVPVGIIDLLKVLAKQALAFFGYGPGRRRVRVGDQERPVLGKVAMQFTMIDVTGMDVCIGDPVELPARRTVIRPDLPRVWVASGAAEQQEKRDER</sequence>
<dbReference type="Pfam" id="PF01168">
    <property type="entry name" value="Ala_racemase_N"/>
    <property type="match status" value="1"/>
</dbReference>
<dbReference type="Pfam" id="PF00842">
    <property type="entry name" value="Ala_racemase_C"/>
    <property type="match status" value="1"/>
</dbReference>
<dbReference type="Gene3D" id="3.20.20.10">
    <property type="entry name" value="Alanine racemase"/>
    <property type="match status" value="1"/>
</dbReference>
<dbReference type="AlphaFoldDB" id="A0A4R2S1J0"/>
<dbReference type="GO" id="GO:0030632">
    <property type="term" value="P:D-alanine biosynthetic process"/>
    <property type="evidence" value="ECO:0007669"/>
    <property type="project" value="UniProtKB-UniRule"/>
</dbReference>
<comment type="similarity">
    <text evidence="4">Belongs to the alanine racemase family.</text>
</comment>
<feature type="active site" description="Proton acceptor; specific for L-alanine" evidence="4">
    <location>
        <position position="287"/>
    </location>
</feature>
<evidence type="ECO:0000256" key="4">
    <source>
        <dbReference type="HAMAP-Rule" id="MF_01201"/>
    </source>
</evidence>
<dbReference type="NCBIfam" id="TIGR00492">
    <property type="entry name" value="alr"/>
    <property type="match status" value="1"/>
</dbReference>
<feature type="binding site" evidence="4 6">
    <location>
        <position position="158"/>
    </location>
    <ligand>
        <name>substrate</name>
    </ligand>
</feature>
<evidence type="ECO:0000259" key="7">
    <source>
        <dbReference type="SMART" id="SM01005"/>
    </source>
</evidence>
<keyword evidence="3 4" id="KW-0413">Isomerase</keyword>
<dbReference type="InterPro" id="IPR029066">
    <property type="entry name" value="PLP-binding_barrel"/>
</dbReference>
<dbReference type="FunFam" id="3.20.20.10:FF:000002">
    <property type="entry name" value="Alanine racemase"/>
    <property type="match status" value="1"/>
</dbReference>
<evidence type="ECO:0000256" key="2">
    <source>
        <dbReference type="ARBA" id="ARBA00022898"/>
    </source>
</evidence>
<evidence type="ECO:0000256" key="5">
    <source>
        <dbReference type="PIRSR" id="PIRSR600821-50"/>
    </source>
</evidence>
<comment type="caution">
    <text evidence="8">The sequence shown here is derived from an EMBL/GenBank/DDBJ whole genome shotgun (WGS) entry which is preliminary data.</text>
</comment>
<evidence type="ECO:0000313" key="8">
    <source>
        <dbReference type="EMBL" id="TCP65205.1"/>
    </source>
</evidence>
<gene>
    <name evidence="8" type="ORF">EDD73_10689</name>
</gene>
<name>A0A4R2S1J0_9FIRM</name>
<dbReference type="PROSITE" id="PS00395">
    <property type="entry name" value="ALANINE_RACEMASE"/>
    <property type="match status" value="1"/>
</dbReference>
<dbReference type="GO" id="GO:0030170">
    <property type="term" value="F:pyridoxal phosphate binding"/>
    <property type="evidence" value="ECO:0007669"/>
    <property type="project" value="UniProtKB-UniRule"/>
</dbReference>
<dbReference type="HAMAP" id="MF_01201">
    <property type="entry name" value="Ala_racemase"/>
    <property type="match status" value="1"/>
</dbReference>
<feature type="active site" description="Proton acceptor; specific for D-alanine" evidence="4">
    <location>
        <position position="59"/>
    </location>
</feature>
<evidence type="ECO:0000256" key="1">
    <source>
        <dbReference type="ARBA" id="ARBA00001933"/>
    </source>
</evidence>